<dbReference type="InterPro" id="IPR024775">
    <property type="entry name" value="DinB-like"/>
</dbReference>
<name>G7W670_DESOD</name>
<reference evidence="3" key="1">
    <citation type="submission" date="2011-11" db="EMBL/GenBank/DDBJ databases">
        <title>Complete sequence of Desulfosporosinus orientis DSM 765.</title>
        <authorList>
            <person name="Lucas S."/>
            <person name="Han J."/>
            <person name="Lapidus A."/>
            <person name="Cheng J.-F."/>
            <person name="Goodwin L."/>
            <person name="Pitluck S."/>
            <person name="Peters L."/>
            <person name="Ovchinnikova G."/>
            <person name="Teshima H."/>
            <person name="Detter J.C."/>
            <person name="Han C."/>
            <person name="Tapia R."/>
            <person name="Land M."/>
            <person name="Hauser L."/>
            <person name="Kyrpides N."/>
            <person name="Ivanova N."/>
            <person name="Pagani I."/>
            <person name="Pester M."/>
            <person name="Spring S."/>
            <person name="Ollivier B."/>
            <person name="Rattei T."/>
            <person name="Klenk H.-P."/>
            <person name="Wagner M."/>
            <person name="Loy A."/>
            <person name="Woyke T."/>
        </authorList>
    </citation>
    <scope>NUCLEOTIDE SEQUENCE [LARGE SCALE GENOMIC DNA]</scope>
    <source>
        <strain evidence="3">ATCC 19365 / DSM 765 / NCIMB 8382 / VKM B-1628</strain>
    </source>
</reference>
<organism evidence="2 3">
    <name type="scientific">Desulfosporosinus orientis (strain ATCC 19365 / DSM 765 / NCIMB 8382 / VKM B-1628 / Singapore I)</name>
    <name type="common">Desulfotomaculum orientis</name>
    <dbReference type="NCBI Taxonomy" id="768706"/>
    <lineage>
        <taxon>Bacteria</taxon>
        <taxon>Bacillati</taxon>
        <taxon>Bacillota</taxon>
        <taxon>Clostridia</taxon>
        <taxon>Eubacteriales</taxon>
        <taxon>Desulfitobacteriaceae</taxon>
        <taxon>Desulfosporosinus</taxon>
    </lineage>
</organism>
<dbReference type="InterPro" id="IPR034660">
    <property type="entry name" value="DinB/YfiT-like"/>
</dbReference>
<dbReference type="Proteomes" id="UP000006346">
    <property type="component" value="Chromosome"/>
</dbReference>
<protein>
    <recommendedName>
        <fullName evidence="1">DinB-like domain-containing protein</fullName>
    </recommendedName>
</protein>
<evidence type="ECO:0000259" key="1">
    <source>
        <dbReference type="Pfam" id="PF12867"/>
    </source>
</evidence>
<dbReference type="eggNOG" id="COG0456">
    <property type="taxonomic scope" value="Bacteria"/>
</dbReference>
<feature type="domain" description="DinB-like" evidence="1">
    <location>
        <begin position="22"/>
        <end position="144"/>
    </location>
</feature>
<dbReference type="AlphaFoldDB" id="G7W670"/>
<dbReference type="Gene3D" id="1.20.120.450">
    <property type="entry name" value="dinb family like domain"/>
    <property type="match status" value="1"/>
</dbReference>
<dbReference type="KEGG" id="dor:Desor_2126"/>
<dbReference type="OrthoDB" id="9793216at2"/>
<dbReference type="SUPFAM" id="SSF109854">
    <property type="entry name" value="DinB/YfiT-like putative metalloenzymes"/>
    <property type="match status" value="1"/>
</dbReference>
<dbReference type="Pfam" id="PF12867">
    <property type="entry name" value="DinB_2"/>
    <property type="match status" value="1"/>
</dbReference>
<accession>G7W670</accession>
<keyword evidence="3" id="KW-1185">Reference proteome</keyword>
<sequence>MRDINERLNYLIQTVPAKAGQYSEQEFSARKDGGWSKKEIMGHLCDSASNNCHRLIRIQFEKQPFVIVPYDQNNWVLMQDYHGMPLDEIISLWTVLNKHILRVISKIPDEKLGYVCDLGDNKSCTLLEWVQDYLGHLEHHLKQIFGISEL</sequence>
<gene>
    <name evidence="2" type="ordered locus">Desor_2126</name>
</gene>
<dbReference type="RefSeq" id="WP_014184547.1">
    <property type="nucleotide sequence ID" value="NC_016584.1"/>
</dbReference>
<evidence type="ECO:0000313" key="2">
    <source>
        <dbReference type="EMBL" id="AET67732.1"/>
    </source>
</evidence>
<dbReference type="HOGENOM" id="CLU_105789_4_0_9"/>
<evidence type="ECO:0000313" key="3">
    <source>
        <dbReference type="Proteomes" id="UP000006346"/>
    </source>
</evidence>
<reference evidence="2 3" key="2">
    <citation type="journal article" date="2012" name="J. Bacteriol.">
        <title>Complete genome sequences of Desulfosporosinus orientis DSM765T, Desulfosporosinus youngiae DSM17734T, Desulfosporosinus meridiei DSM13257T, and Desulfosporosinus acidiphilus DSM22704T.</title>
        <authorList>
            <person name="Pester M."/>
            <person name="Brambilla E."/>
            <person name="Alazard D."/>
            <person name="Rattei T."/>
            <person name="Weinmaier T."/>
            <person name="Han J."/>
            <person name="Lucas S."/>
            <person name="Lapidus A."/>
            <person name="Cheng J.F."/>
            <person name="Goodwin L."/>
            <person name="Pitluck S."/>
            <person name="Peters L."/>
            <person name="Ovchinnikova G."/>
            <person name="Teshima H."/>
            <person name="Detter J.C."/>
            <person name="Han C.S."/>
            <person name="Tapia R."/>
            <person name="Land M.L."/>
            <person name="Hauser L."/>
            <person name="Kyrpides N.C."/>
            <person name="Ivanova N.N."/>
            <person name="Pagani I."/>
            <person name="Huntmann M."/>
            <person name="Wei C.L."/>
            <person name="Davenport K.W."/>
            <person name="Daligault H."/>
            <person name="Chain P.S."/>
            <person name="Chen A."/>
            <person name="Mavromatis K."/>
            <person name="Markowitz V."/>
            <person name="Szeto E."/>
            <person name="Mikhailova N."/>
            <person name="Pati A."/>
            <person name="Wagner M."/>
            <person name="Woyke T."/>
            <person name="Ollivier B."/>
            <person name="Klenk H.P."/>
            <person name="Spring S."/>
            <person name="Loy A."/>
        </authorList>
    </citation>
    <scope>NUCLEOTIDE SEQUENCE [LARGE SCALE GENOMIC DNA]</scope>
    <source>
        <strain evidence="3">ATCC 19365 / DSM 765 / NCIMB 8382 / VKM B-1628</strain>
    </source>
</reference>
<dbReference type="EMBL" id="CP003108">
    <property type="protein sequence ID" value="AET67732.1"/>
    <property type="molecule type" value="Genomic_DNA"/>
</dbReference>
<dbReference type="STRING" id="768706.Desor_2126"/>
<proteinExistence type="predicted"/>
<dbReference type="PATRIC" id="fig|768706.3.peg.2140"/>